<dbReference type="AlphaFoldDB" id="A0A0A9GTY0"/>
<organism evidence="1">
    <name type="scientific">Arundo donax</name>
    <name type="common">Giant reed</name>
    <name type="synonym">Donax arundinaceus</name>
    <dbReference type="NCBI Taxonomy" id="35708"/>
    <lineage>
        <taxon>Eukaryota</taxon>
        <taxon>Viridiplantae</taxon>
        <taxon>Streptophyta</taxon>
        <taxon>Embryophyta</taxon>
        <taxon>Tracheophyta</taxon>
        <taxon>Spermatophyta</taxon>
        <taxon>Magnoliopsida</taxon>
        <taxon>Liliopsida</taxon>
        <taxon>Poales</taxon>
        <taxon>Poaceae</taxon>
        <taxon>PACMAD clade</taxon>
        <taxon>Arundinoideae</taxon>
        <taxon>Arundineae</taxon>
        <taxon>Arundo</taxon>
    </lineage>
</organism>
<protein>
    <submittedName>
        <fullName evidence="1">Uncharacterized protein</fullName>
    </submittedName>
</protein>
<name>A0A0A9GTY0_ARUDO</name>
<sequence>MKKNNYRIYPSLVAELLAGDSS</sequence>
<evidence type="ECO:0000313" key="1">
    <source>
        <dbReference type="EMBL" id="JAE26016.1"/>
    </source>
</evidence>
<accession>A0A0A9GTY0</accession>
<dbReference type="EMBL" id="GBRH01171880">
    <property type="protein sequence ID" value="JAE26016.1"/>
    <property type="molecule type" value="Transcribed_RNA"/>
</dbReference>
<reference evidence="1" key="1">
    <citation type="submission" date="2014-09" db="EMBL/GenBank/DDBJ databases">
        <authorList>
            <person name="Magalhaes I.L.F."/>
            <person name="Oliveira U."/>
            <person name="Santos F.R."/>
            <person name="Vidigal T.H.D.A."/>
            <person name="Brescovit A.D."/>
            <person name="Santos A.J."/>
        </authorList>
    </citation>
    <scope>NUCLEOTIDE SEQUENCE</scope>
    <source>
        <tissue evidence="1">Shoot tissue taken approximately 20 cm above the soil surface</tissue>
    </source>
</reference>
<proteinExistence type="predicted"/>
<reference evidence="1" key="2">
    <citation type="journal article" date="2015" name="Data Brief">
        <title>Shoot transcriptome of the giant reed, Arundo donax.</title>
        <authorList>
            <person name="Barrero R.A."/>
            <person name="Guerrero F.D."/>
            <person name="Moolhuijzen P."/>
            <person name="Goolsby J.A."/>
            <person name="Tidwell J."/>
            <person name="Bellgard S.E."/>
            <person name="Bellgard M.I."/>
        </authorList>
    </citation>
    <scope>NUCLEOTIDE SEQUENCE</scope>
    <source>
        <tissue evidence="1">Shoot tissue taken approximately 20 cm above the soil surface</tissue>
    </source>
</reference>